<keyword evidence="1" id="KW-0812">Transmembrane</keyword>
<comment type="caution">
    <text evidence="2">The sequence shown here is derived from an EMBL/GenBank/DDBJ whole genome shotgun (WGS) entry which is preliminary data.</text>
</comment>
<protein>
    <submittedName>
        <fullName evidence="2">Equilibrative nucleotide transporter 3-like</fullName>
    </submittedName>
</protein>
<name>A0AAX6IAB0_IRIPA</name>
<dbReference type="AlphaFoldDB" id="A0AAX6IAB0"/>
<reference evidence="2" key="2">
    <citation type="submission" date="2023-04" db="EMBL/GenBank/DDBJ databases">
        <authorList>
            <person name="Bruccoleri R.E."/>
            <person name="Oakeley E.J."/>
            <person name="Faust A.-M."/>
            <person name="Dessus-Babus S."/>
            <person name="Altorfer M."/>
            <person name="Burckhardt D."/>
            <person name="Oertli M."/>
            <person name="Naumann U."/>
            <person name="Petersen F."/>
            <person name="Wong J."/>
        </authorList>
    </citation>
    <scope>NUCLEOTIDE SEQUENCE</scope>
    <source>
        <strain evidence="2">GSM-AAB239-AS_SAM_17_03QT</strain>
        <tissue evidence="2">Leaf</tissue>
    </source>
</reference>
<keyword evidence="1" id="KW-1133">Transmembrane helix</keyword>
<proteinExistence type="predicted"/>
<gene>
    <name evidence="2" type="ORF">M6B38_266250</name>
</gene>
<dbReference type="EMBL" id="JANAVB010003200">
    <property type="protein sequence ID" value="KAJ6850182.1"/>
    <property type="molecule type" value="Genomic_DNA"/>
</dbReference>
<reference evidence="2" key="1">
    <citation type="journal article" date="2023" name="GigaByte">
        <title>Genome assembly of the bearded iris, Iris pallida Lam.</title>
        <authorList>
            <person name="Bruccoleri R.E."/>
            <person name="Oakeley E.J."/>
            <person name="Faust A.M.E."/>
            <person name="Altorfer M."/>
            <person name="Dessus-Babus S."/>
            <person name="Burckhardt D."/>
            <person name="Oertli M."/>
            <person name="Naumann U."/>
            <person name="Petersen F."/>
            <person name="Wong J."/>
        </authorList>
    </citation>
    <scope>NUCLEOTIDE SEQUENCE</scope>
    <source>
        <strain evidence="2">GSM-AAB239-AS_SAM_17_03QT</strain>
    </source>
</reference>
<sequence>MYCSSNNSYLDILALVERIWLILIWIWLHLVWEELDHILEFAWSVQPLELLMLLFKVEWLVICLRCTQNLCSPSLLVWLYQGL</sequence>
<organism evidence="2 3">
    <name type="scientific">Iris pallida</name>
    <name type="common">Sweet iris</name>
    <dbReference type="NCBI Taxonomy" id="29817"/>
    <lineage>
        <taxon>Eukaryota</taxon>
        <taxon>Viridiplantae</taxon>
        <taxon>Streptophyta</taxon>
        <taxon>Embryophyta</taxon>
        <taxon>Tracheophyta</taxon>
        <taxon>Spermatophyta</taxon>
        <taxon>Magnoliopsida</taxon>
        <taxon>Liliopsida</taxon>
        <taxon>Asparagales</taxon>
        <taxon>Iridaceae</taxon>
        <taxon>Iridoideae</taxon>
        <taxon>Irideae</taxon>
        <taxon>Iris</taxon>
    </lineage>
</organism>
<evidence type="ECO:0000313" key="2">
    <source>
        <dbReference type="EMBL" id="KAJ6850182.1"/>
    </source>
</evidence>
<feature type="transmembrane region" description="Helical" evidence="1">
    <location>
        <begin position="12"/>
        <end position="32"/>
    </location>
</feature>
<keyword evidence="3" id="KW-1185">Reference proteome</keyword>
<dbReference type="Proteomes" id="UP001140949">
    <property type="component" value="Unassembled WGS sequence"/>
</dbReference>
<evidence type="ECO:0000256" key="1">
    <source>
        <dbReference type="SAM" id="Phobius"/>
    </source>
</evidence>
<keyword evidence="1" id="KW-0472">Membrane</keyword>
<accession>A0AAX6IAB0</accession>
<evidence type="ECO:0000313" key="3">
    <source>
        <dbReference type="Proteomes" id="UP001140949"/>
    </source>
</evidence>